<sequence>MRPTRTEAGRTGHYRGLPRWRAGDAGRHRGPRGFHGHHPARSHREHPCGQSVLRVPYRVLFPAVRMFCASGAYAVRDSLPDVYLLAGFGSLGYAIAKSPRRSAAPCHRSPARRWARQ</sequence>
<organism evidence="3 4">
    <name type="scientific">Corticibacter populi</name>
    <dbReference type="NCBI Taxonomy" id="1550736"/>
    <lineage>
        <taxon>Bacteria</taxon>
        <taxon>Pseudomonadati</taxon>
        <taxon>Pseudomonadota</taxon>
        <taxon>Betaproteobacteria</taxon>
        <taxon>Burkholderiales</taxon>
        <taxon>Comamonadaceae</taxon>
        <taxon>Corticibacter</taxon>
    </lineage>
</organism>
<gene>
    <name evidence="3" type="ORF">D8I35_00885</name>
</gene>
<dbReference type="AlphaFoldDB" id="A0A3M6QXI3"/>
<evidence type="ECO:0000259" key="2">
    <source>
        <dbReference type="Pfam" id="PF01970"/>
    </source>
</evidence>
<evidence type="ECO:0000313" key="3">
    <source>
        <dbReference type="EMBL" id="RMX07726.1"/>
    </source>
</evidence>
<comment type="caution">
    <text evidence="3">The sequence shown here is derived from an EMBL/GenBank/DDBJ whole genome shotgun (WGS) entry which is preliminary data.</text>
</comment>
<feature type="compositionally biased region" description="Basic residues" evidence="1">
    <location>
        <begin position="28"/>
        <end position="44"/>
    </location>
</feature>
<evidence type="ECO:0000256" key="1">
    <source>
        <dbReference type="SAM" id="MobiDB-lite"/>
    </source>
</evidence>
<dbReference type="InterPro" id="IPR002823">
    <property type="entry name" value="DUF112_TM"/>
</dbReference>
<dbReference type="Pfam" id="PF01970">
    <property type="entry name" value="TctA"/>
    <property type="match status" value="1"/>
</dbReference>
<accession>A0A3M6QXI3</accession>
<reference evidence="3 4" key="1">
    <citation type="submission" date="2018-10" db="EMBL/GenBank/DDBJ databases">
        <title>Draft genome of Cortibacter populi DSM10536.</title>
        <authorList>
            <person name="Bernier A.-M."/>
            <person name="Bernard K."/>
        </authorList>
    </citation>
    <scope>NUCLEOTIDE SEQUENCE [LARGE SCALE GENOMIC DNA]</scope>
    <source>
        <strain evidence="3 4">DSM 105136</strain>
    </source>
</reference>
<dbReference type="EMBL" id="RDQO01000001">
    <property type="protein sequence ID" value="RMX07726.1"/>
    <property type="molecule type" value="Genomic_DNA"/>
</dbReference>
<dbReference type="OrthoDB" id="9791872at2"/>
<feature type="domain" description="DUF112" evidence="2">
    <location>
        <begin position="51"/>
        <end position="97"/>
    </location>
</feature>
<dbReference type="Proteomes" id="UP000278006">
    <property type="component" value="Unassembled WGS sequence"/>
</dbReference>
<feature type="region of interest" description="Disordered" evidence="1">
    <location>
        <begin position="1"/>
        <end position="47"/>
    </location>
</feature>
<dbReference type="RefSeq" id="WP_122225847.1">
    <property type="nucleotide sequence ID" value="NZ_RDQO01000001.1"/>
</dbReference>
<evidence type="ECO:0000313" key="4">
    <source>
        <dbReference type="Proteomes" id="UP000278006"/>
    </source>
</evidence>
<name>A0A3M6QXI3_9BURK</name>
<proteinExistence type="predicted"/>
<keyword evidence="4" id="KW-1185">Reference proteome</keyword>
<protein>
    <recommendedName>
        <fullName evidence="2">DUF112 domain-containing protein</fullName>
    </recommendedName>
</protein>
<feature type="compositionally biased region" description="Basic and acidic residues" evidence="1">
    <location>
        <begin position="1"/>
        <end position="10"/>
    </location>
</feature>